<keyword evidence="4 5" id="KW-0560">Oxidoreductase</keyword>
<dbReference type="EMBL" id="JBHSMQ010000008">
    <property type="protein sequence ID" value="MFC5456975.1"/>
    <property type="molecule type" value="Genomic_DNA"/>
</dbReference>
<dbReference type="SUPFAM" id="SSF51395">
    <property type="entry name" value="FMN-linked oxidoreductases"/>
    <property type="match status" value="1"/>
</dbReference>
<dbReference type="InterPro" id="IPR013785">
    <property type="entry name" value="Aldolase_TIM"/>
</dbReference>
<gene>
    <name evidence="7" type="ORF">ACFQDI_19065</name>
</gene>
<protein>
    <recommendedName>
        <fullName evidence="5">tRNA-dihydrouridine synthase</fullName>
        <ecNumber evidence="5">1.3.1.-</ecNumber>
    </recommendedName>
</protein>
<dbReference type="PANTHER" id="PTHR11082:SF25">
    <property type="entry name" value="DUS-LIKE FMN-BINDING DOMAIN-CONTAINING PROTEIN"/>
    <property type="match status" value="1"/>
</dbReference>
<dbReference type="CDD" id="cd02801">
    <property type="entry name" value="DUS_like_FMN"/>
    <property type="match status" value="1"/>
</dbReference>
<reference evidence="8" key="1">
    <citation type="journal article" date="2019" name="Int. J. Syst. Evol. Microbiol.">
        <title>The Global Catalogue of Microorganisms (GCM) 10K type strain sequencing project: providing services to taxonomists for standard genome sequencing and annotation.</title>
        <authorList>
            <consortium name="The Broad Institute Genomics Platform"/>
            <consortium name="The Broad Institute Genome Sequencing Center for Infectious Disease"/>
            <person name="Wu L."/>
            <person name="Ma J."/>
        </authorList>
    </citation>
    <scope>NUCLEOTIDE SEQUENCE [LARGE SCALE GENOMIC DNA]</scope>
    <source>
        <strain evidence="8">CGMCC 4.1469</strain>
    </source>
</reference>
<dbReference type="Proteomes" id="UP001596052">
    <property type="component" value="Unassembled WGS sequence"/>
</dbReference>
<name>A0ABW0KUB5_9BACT</name>
<dbReference type="EC" id="1.3.1.-" evidence="5"/>
<keyword evidence="1 5" id="KW-0285">Flavoprotein</keyword>
<evidence type="ECO:0000256" key="5">
    <source>
        <dbReference type="PIRNR" id="PIRNR006621"/>
    </source>
</evidence>
<proteinExistence type="inferred from homology"/>
<dbReference type="PIRSF" id="PIRSF006621">
    <property type="entry name" value="Dus"/>
    <property type="match status" value="1"/>
</dbReference>
<sequence>MTPTQHLETLLARPEPLLALAPMQDVTDLEFWRLMARYGGADVYYTEYFRVHPDSHLDKPILASLIHNPTGRPAIAQMIGNDIPALVRSAKELQHYNIAAVDLNLGCPAPVVYKKCAGGGLLRDVPRIEGILGALREAVSIKFTVKTRLGFDDTETIDALVPLFAKHGVDLLTIHGRTVLQMYRDGVRYDLIGAATANLPCPVLANGNINSHVDAAEVTQQTGVRGLMLGRGAIRNPWMFDQIRQHVRGQPVFEPTPEDRMRYVEELYECVTTPNTRELDMVNRIKKHLNFFAWGLPDAEGFLNTMRRCTTRAGIMEVCRRAFAA</sequence>
<feature type="domain" description="DUS-like FMN-binding" evidence="6">
    <location>
        <begin position="20"/>
        <end position="321"/>
    </location>
</feature>
<evidence type="ECO:0000256" key="3">
    <source>
        <dbReference type="ARBA" id="ARBA00022694"/>
    </source>
</evidence>
<dbReference type="Gene3D" id="3.20.20.70">
    <property type="entry name" value="Aldolase class I"/>
    <property type="match status" value="1"/>
</dbReference>
<comment type="function">
    <text evidence="5">Catalyzes the synthesis of 5,6-dihydrouridine (D), a modified base found in the D-loop of most tRNAs, via the reduction of the C5-C6 double bond in target uridines.</text>
</comment>
<evidence type="ECO:0000256" key="2">
    <source>
        <dbReference type="ARBA" id="ARBA00022643"/>
    </source>
</evidence>
<evidence type="ECO:0000313" key="8">
    <source>
        <dbReference type="Proteomes" id="UP001596052"/>
    </source>
</evidence>
<dbReference type="InterPro" id="IPR035587">
    <property type="entry name" value="DUS-like_FMN-bd"/>
</dbReference>
<keyword evidence="8" id="KW-1185">Reference proteome</keyword>
<accession>A0ABW0KUB5</accession>
<evidence type="ECO:0000256" key="1">
    <source>
        <dbReference type="ARBA" id="ARBA00022630"/>
    </source>
</evidence>
<evidence type="ECO:0000256" key="4">
    <source>
        <dbReference type="ARBA" id="ARBA00023002"/>
    </source>
</evidence>
<keyword evidence="3 5" id="KW-0819">tRNA processing</keyword>
<dbReference type="RefSeq" id="WP_377169779.1">
    <property type="nucleotide sequence ID" value="NZ_JBHSMQ010000008.1"/>
</dbReference>
<comment type="similarity">
    <text evidence="5">Belongs to the dus family.</text>
</comment>
<evidence type="ECO:0000259" key="6">
    <source>
        <dbReference type="Pfam" id="PF01207"/>
    </source>
</evidence>
<keyword evidence="2 5" id="KW-0288">FMN</keyword>
<dbReference type="InterPro" id="IPR001269">
    <property type="entry name" value="DUS_fam"/>
</dbReference>
<comment type="cofactor">
    <cofactor evidence="5">
        <name>FMN</name>
        <dbReference type="ChEBI" id="CHEBI:58210"/>
    </cofactor>
</comment>
<dbReference type="PANTHER" id="PTHR11082">
    <property type="entry name" value="TRNA-DIHYDROURIDINE SYNTHASE"/>
    <property type="match status" value="1"/>
</dbReference>
<comment type="caution">
    <text evidence="7">The sequence shown here is derived from an EMBL/GenBank/DDBJ whole genome shotgun (WGS) entry which is preliminary data.</text>
</comment>
<organism evidence="7 8">
    <name type="scientific">Prosthecobacter fluviatilis</name>
    <dbReference type="NCBI Taxonomy" id="445931"/>
    <lineage>
        <taxon>Bacteria</taxon>
        <taxon>Pseudomonadati</taxon>
        <taxon>Verrucomicrobiota</taxon>
        <taxon>Verrucomicrobiia</taxon>
        <taxon>Verrucomicrobiales</taxon>
        <taxon>Verrucomicrobiaceae</taxon>
        <taxon>Prosthecobacter</taxon>
    </lineage>
</organism>
<dbReference type="Pfam" id="PF01207">
    <property type="entry name" value="Dus"/>
    <property type="match status" value="1"/>
</dbReference>
<evidence type="ECO:0000313" key="7">
    <source>
        <dbReference type="EMBL" id="MFC5456975.1"/>
    </source>
</evidence>